<dbReference type="OrthoDB" id="1062680at2"/>
<name>A0A2Z4GCG7_9BACT</name>
<keyword evidence="2" id="KW-1185">Reference proteome</keyword>
<dbReference type="EMBL" id="CP029480">
    <property type="protein sequence ID" value="AWV98758.1"/>
    <property type="molecule type" value="Genomic_DNA"/>
</dbReference>
<dbReference type="InterPro" id="IPR025345">
    <property type="entry name" value="DUF4249"/>
</dbReference>
<dbReference type="Pfam" id="PF14054">
    <property type="entry name" value="DUF4249"/>
    <property type="match status" value="1"/>
</dbReference>
<dbReference type="PROSITE" id="PS51257">
    <property type="entry name" value="PROKAR_LIPOPROTEIN"/>
    <property type="match status" value="1"/>
</dbReference>
<evidence type="ECO:0008006" key="3">
    <source>
        <dbReference type="Google" id="ProtNLM"/>
    </source>
</evidence>
<dbReference type="RefSeq" id="WP_111371951.1">
    <property type="nucleotide sequence ID" value="NZ_CP029480.1"/>
</dbReference>
<gene>
    <name evidence="1" type="ORF">DJ013_11470</name>
</gene>
<dbReference type="KEGG" id="als:DJ013_11470"/>
<organism evidence="1 2">
    <name type="scientific">Arcticibacterium luteifluviistationis</name>
    <dbReference type="NCBI Taxonomy" id="1784714"/>
    <lineage>
        <taxon>Bacteria</taxon>
        <taxon>Pseudomonadati</taxon>
        <taxon>Bacteroidota</taxon>
        <taxon>Cytophagia</taxon>
        <taxon>Cytophagales</taxon>
        <taxon>Leadbetterellaceae</taxon>
        <taxon>Arcticibacterium</taxon>
    </lineage>
</organism>
<sequence>MKKRALLFLLLLTGCVEKFDFNISRENAGVVIESYIANMSYNESLVIPSDGEHFRVKVSQLSDVDNIRDEKIEDASVFLIDSEGNEWKYTASNVIPGEYVLFSNDFKAKQGVNYQLNVVLSGGEHFESSWETLPEIGNREVGDFKIEEERTQEYVYEAGEPVVKDIDGVNVSIQIPENVNQEKYNYRWSFDPLWQYTAELADVVQSERVICWVRNNFYQKDFVLQEDRNGGSLKELFFLKIKGNERAFQYFSTLVNQDILSDGYYNFWKELNAQKDKGGLFDQPPFGLTTNFKATNNEWTVNGYFGVVARSSKRWTLDPKELSYVIDNTILETCELRINEPGPKVDQCYFCDAYNMGDATVTPPDWWNLR</sequence>
<accession>A0A2Z4GCG7</accession>
<evidence type="ECO:0000313" key="2">
    <source>
        <dbReference type="Proteomes" id="UP000249873"/>
    </source>
</evidence>
<dbReference type="AlphaFoldDB" id="A0A2Z4GCG7"/>
<proteinExistence type="predicted"/>
<protein>
    <recommendedName>
        <fullName evidence="3">DUF4249 domain-containing protein</fullName>
    </recommendedName>
</protein>
<evidence type="ECO:0000313" key="1">
    <source>
        <dbReference type="EMBL" id="AWV98758.1"/>
    </source>
</evidence>
<dbReference type="Proteomes" id="UP000249873">
    <property type="component" value="Chromosome"/>
</dbReference>
<reference evidence="1 2" key="1">
    <citation type="submission" date="2018-05" db="EMBL/GenBank/DDBJ databases">
        <title>Complete genome sequence of Arcticibacterium luteifluviistationis SM1504T, a cytophagaceae bacterium isolated from Arctic surface seawater.</title>
        <authorList>
            <person name="Li Y."/>
            <person name="Qin Q.-L."/>
        </authorList>
    </citation>
    <scope>NUCLEOTIDE SEQUENCE [LARGE SCALE GENOMIC DNA]</scope>
    <source>
        <strain evidence="1 2">SM1504</strain>
    </source>
</reference>